<dbReference type="OrthoDB" id="10459624at2759"/>
<dbReference type="Proteomes" id="UP000683925">
    <property type="component" value="Unassembled WGS sequence"/>
</dbReference>
<dbReference type="AlphaFoldDB" id="A0A8S1YM20"/>
<comment type="caution">
    <text evidence="2">The sequence shown here is derived from an EMBL/GenBank/DDBJ whole genome shotgun (WGS) entry which is preliminary data.</text>
</comment>
<evidence type="ECO:0008006" key="4">
    <source>
        <dbReference type="Google" id="ProtNLM"/>
    </source>
</evidence>
<protein>
    <recommendedName>
        <fullName evidence="4">Transmembrane protein</fullName>
    </recommendedName>
</protein>
<evidence type="ECO:0000256" key="1">
    <source>
        <dbReference type="SAM" id="SignalP"/>
    </source>
</evidence>
<keyword evidence="1" id="KW-0732">Signal</keyword>
<dbReference type="EMBL" id="CAJJDP010000261">
    <property type="protein sequence ID" value="CAD8215445.1"/>
    <property type="molecule type" value="Genomic_DNA"/>
</dbReference>
<name>A0A8S1YM20_PAROT</name>
<evidence type="ECO:0000313" key="3">
    <source>
        <dbReference type="Proteomes" id="UP000683925"/>
    </source>
</evidence>
<accession>A0A8S1YM20</accession>
<sequence>MFMNIIFLGLAIPAFQIQQQQFLDQEKIKLGSLFYQMAINNKNDEQNFLNLNFQLLQKVQEFDTYTNLYQNYHFLQRNINETLLLVNEKLQLKALLSFNDFPINDKLIVSISDFQIQLPEEDCEKFYFLQDDHLLAVCKENGNYLQIFTLSQQKIIDQKQLKYQFKCEIGFSKIDQVLIIYEKNQIDFENYKLNIQQLSELMTLLVEVQSDLPQKLIQLEICQIDEFYIAFQKTLFYYSVQVKILCVIYRAEGQHLEIYELLNCCKSLQFTLINKDTGTLKFKSKFIISTQGYKQSYINNYFLLHHFDDKVVVQLNEQLHLFAFRIFQIFSDF</sequence>
<gene>
    <name evidence="2" type="ORF">POCTA_138.1.T2570001</name>
</gene>
<feature type="signal peptide" evidence="1">
    <location>
        <begin position="1"/>
        <end position="19"/>
    </location>
</feature>
<evidence type="ECO:0000313" key="2">
    <source>
        <dbReference type="EMBL" id="CAD8215445.1"/>
    </source>
</evidence>
<reference evidence="2" key="1">
    <citation type="submission" date="2021-01" db="EMBL/GenBank/DDBJ databases">
        <authorList>
            <consortium name="Genoscope - CEA"/>
            <person name="William W."/>
        </authorList>
    </citation>
    <scope>NUCLEOTIDE SEQUENCE</scope>
</reference>
<proteinExistence type="predicted"/>
<organism evidence="2 3">
    <name type="scientific">Paramecium octaurelia</name>
    <dbReference type="NCBI Taxonomy" id="43137"/>
    <lineage>
        <taxon>Eukaryota</taxon>
        <taxon>Sar</taxon>
        <taxon>Alveolata</taxon>
        <taxon>Ciliophora</taxon>
        <taxon>Intramacronucleata</taxon>
        <taxon>Oligohymenophorea</taxon>
        <taxon>Peniculida</taxon>
        <taxon>Parameciidae</taxon>
        <taxon>Paramecium</taxon>
    </lineage>
</organism>
<keyword evidence="3" id="KW-1185">Reference proteome</keyword>
<feature type="chain" id="PRO_5035723510" description="Transmembrane protein" evidence="1">
    <location>
        <begin position="20"/>
        <end position="333"/>
    </location>
</feature>